<dbReference type="PANTHER" id="PTHR37984:SF5">
    <property type="entry name" value="PROTEIN NYNRIN-LIKE"/>
    <property type="match status" value="1"/>
</dbReference>
<organism evidence="4 5">
    <name type="scientific">Punica granatum</name>
    <name type="common">Pomegranate</name>
    <dbReference type="NCBI Taxonomy" id="22663"/>
    <lineage>
        <taxon>Eukaryota</taxon>
        <taxon>Viridiplantae</taxon>
        <taxon>Streptophyta</taxon>
        <taxon>Embryophyta</taxon>
        <taxon>Tracheophyta</taxon>
        <taxon>Spermatophyta</taxon>
        <taxon>Magnoliopsida</taxon>
        <taxon>eudicotyledons</taxon>
        <taxon>Gunneridae</taxon>
        <taxon>Pentapetalae</taxon>
        <taxon>rosids</taxon>
        <taxon>malvids</taxon>
        <taxon>Myrtales</taxon>
        <taxon>Lythraceae</taxon>
        <taxon>Punica</taxon>
    </lineage>
</organism>
<feature type="domain" description="Tf2-1-like SH3-like" evidence="3">
    <location>
        <begin position="345"/>
        <end position="396"/>
    </location>
</feature>
<gene>
    <name evidence="4" type="ORF">CRG98_016327</name>
</gene>
<dbReference type="PANTHER" id="PTHR37984">
    <property type="entry name" value="PROTEIN CBG26694"/>
    <property type="match status" value="1"/>
</dbReference>
<dbReference type="InterPro" id="IPR043502">
    <property type="entry name" value="DNA/RNA_pol_sf"/>
</dbReference>
<dbReference type="Pfam" id="PF17919">
    <property type="entry name" value="RT_RNaseH_2"/>
    <property type="match status" value="1"/>
</dbReference>
<dbReference type="STRING" id="22663.A0A2I0K415"/>
<dbReference type="Proteomes" id="UP000233551">
    <property type="component" value="Unassembled WGS sequence"/>
</dbReference>
<comment type="caution">
    <text evidence="4">The sequence shown here is derived from an EMBL/GenBank/DDBJ whole genome shotgun (WGS) entry which is preliminary data.</text>
</comment>
<keyword evidence="1" id="KW-0511">Multifunctional enzyme</keyword>
<sequence>METLGTGACWFVRLERLAQADDDASGFREATKGDRGRLQSGVYLLRPGKENQTRMLMQEGHQVAYESRKLIEAKCRYTVQEMEMTVIVHCIWTWQHYLLGSKFMDSLAEYNNVPEYKPGQANSVADVLSWKAEIANILSRPECMLLDRIKEGLRHDAKAKALLDYAREGKTRRFQCDGNLLYTKGHRFYVPLRDKLRREVLHKVHDFRWVGHPGVRGSLALVEERTSRSKLIAKWLEPLPILERLWESVSMDFIVSLSKFEGYQTLIVVLNRFSKYATFIPATNDCLAEEAAKLFMKHVVNPMAYKFSKSWQEEADLTRSCFDKGVKRMKKWADTKCRHTEEQVGDLVIVKLHQILRHKGVHKGLVWHYEGPFQVIERVKKVAYKLELPKKLKLHPLLPMTRSSLRGSSGRK</sequence>
<reference evidence="4 5" key="1">
    <citation type="submission" date="2017-11" db="EMBL/GenBank/DDBJ databases">
        <title>De-novo sequencing of pomegranate (Punica granatum L.) genome.</title>
        <authorList>
            <person name="Akparov Z."/>
            <person name="Amiraslanov A."/>
            <person name="Hajiyeva S."/>
            <person name="Abbasov M."/>
            <person name="Kaur K."/>
            <person name="Hamwieh A."/>
            <person name="Solovyev V."/>
            <person name="Salamov A."/>
            <person name="Braich B."/>
            <person name="Kosarev P."/>
            <person name="Mahmoud A."/>
            <person name="Hajiyev E."/>
            <person name="Babayeva S."/>
            <person name="Izzatullayeva V."/>
            <person name="Mammadov A."/>
            <person name="Mammadov A."/>
            <person name="Sharifova S."/>
            <person name="Ojaghi J."/>
            <person name="Eynullazada K."/>
            <person name="Bayramov B."/>
            <person name="Abdulazimova A."/>
            <person name="Shahmuradov I."/>
        </authorList>
    </citation>
    <scope>NUCLEOTIDE SEQUENCE [LARGE SCALE GENOMIC DNA]</scope>
    <source>
        <strain evidence="5">cv. AG2017</strain>
        <tissue evidence="4">Leaf</tissue>
    </source>
</reference>
<evidence type="ECO:0000259" key="2">
    <source>
        <dbReference type="Pfam" id="PF17919"/>
    </source>
</evidence>
<keyword evidence="5" id="KW-1185">Reference proteome</keyword>
<evidence type="ECO:0000259" key="3">
    <source>
        <dbReference type="Pfam" id="PF24626"/>
    </source>
</evidence>
<dbReference type="GO" id="GO:0003824">
    <property type="term" value="F:catalytic activity"/>
    <property type="evidence" value="ECO:0007669"/>
    <property type="project" value="UniProtKB-KW"/>
</dbReference>
<accession>A0A2I0K415</accession>
<dbReference type="Pfam" id="PF24626">
    <property type="entry name" value="SH3_Tf2-1"/>
    <property type="match status" value="1"/>
</dbReference>
<dbReference type="EMBL" id="PGOL01000895">
    <property type="protein sequence ID" value="PKI63282.1"/>
    <property type="molecule type" value="Genomic_DNA"/>
</dbReference>
<dbReference type="SUPFAM" id="SSF56672">
    <property type="entry name" value="DNA/RNA polymerases"/>
    <property type="match status" value="1"/>
</dbReference>
<evidence type="ECO:0000313" key="4">
    <source>
        <dbReference type="EMBL" id="PKI63282.1"/>
    </source>
</evidence>
<dbReference type="InterPro" id="IPR050951">
    <property type="entry name" value="Retrovirus_Pol_polyprotein"/>
</dbReference>
<protein>
    <submittedName>
        <fullName evidence="4">Uncharacterized protein</fullName>
    </submittedName>
</protein>
<dbReference type="AlphaFoldDB" id="A0A2I0K415"/>
<proteinExistence type="predicted"/>
<feature type="domain" description="Reverse transcriptase/retrotransposon-derived protein RNase H-like" evidence="2">
    <location>
        <begin position="56"/>
        <end position="103"/>
    </location>
</feature>
<name>A0A2I0K415_PUNGR</name>
<dbReference type="InterPro" id="IPR056924">
    <property type="entry name" value="SH3_Tf2-1"/>
</dbReference>
<dbReference type="InterPro" id="IPR012337">
    <property type="entry name" value="RNaseH-like_sf"/>
</dbReference>
<dbReference type="InterPro" id="IPR041577">
    <property type="entry name" value="RT_RNaseH_2"/>
</dbReference>
<evidence type="ECO:0000256" key="1">
    <source>
        <dbReference type="ARBA" id="ARBA00023268"/>
    </source>
</evidence>
<evidence type="ECO:0000313" key="5">
    <source>
        <dbReference type="Proteomes" id="UP000233551"/>
    </source>
</evidence>
<dbReference type="SUPFAM" id="SSF53098">
    <property type="entry name" value="Ribonuclease H-like"/>
    <property type="match status" value="1"/>
</dbReference>